<keyword evidence="3" id="KW-1185">Reference proteome</keyword>
<keyword evidence="1" id="KW-0812">Transmembrane</keyword>
<evidence type="ECO:0000256" key="1">
    <source>
        <dbReference type="SAM" id="Phobius"/>
    </source>
</evidence>
<evidence type="ECO:0000313" key="2">
    <source>
        <dbReference type="EMBL" id="KAJ0390250.1"/>
    </source>
</evidence>
<gene>
    <name evidence="2" type="ORF">P43SY_011265</name>
</gene>
<reference evidence="2" key="1">
    <citation type="submission" date="2021-12" db="EMBL/GenBank/DDBJ databases">
        <title>Prjna785345.</title>
        <authorList>
            <person name="Rujirawat T."/>
            <person name="Krajaejun T."/>
        </authorList>
    </citation>
    <scope>NUCLEOTIDE SEQUENCE</scope>
    <source>
        <strain evidence="2">Pi057C3</strain>
    </source>
</reference>
<feature type="transmembrane region" description="Helical" evidence="1">
    <location>
        <begin position="198"/>
        <end position="220"/>
    </location>
</feature>
<name>A0AAD5LQ65_PYTIN</name>
<keyword evidence="1" id="KW-1133">Transmembrane helix</keyword>
<organism evidence="2 3">
    <name type="scientific">Pythium insidiosum</name>
    <name type="common">Pythiosis disease agent</name>
    <dbReference type="NCBI Taxonomy" id="114742"/>
    <lineage>
        <taxon>Eukaryota</taxon>
        <taxon>Sar</taxon>
        <taxon>Stramenopiles</taxon>
        <taxon>Oomycota</taxon>
        <taxon>Peronosporomycetes</taxon>
        <taxon>Pythiales</taxon>
        <taxon>Pythiaceae</taxon>
        <taxon>Pythium</taxon>
    </lineage>
</organism>
<protein>
    <submittedName>
        <fullName evidence="2">Uncharacterized protein</fullName>
    </submittedName>
</protein>
<dbReference type="AlphaFoldDB" id="A0AAD5LQ65"/>
<evidence type="ECO:0000313" key="3">
    <source>
        <dbReference type="Proteomes" id="UP001209570"/>
    </source>
</evidence>
<comment type="caution">
    <text evidence="2">The sequence shown here is derived from an EMBL/GenBank/DDBJ whole genome shotgun (WGS) entry which is preliminary data.</text>
</comment>
<dbReference type="Proteomes" id="UP001209570">
    <property type="component" value="Unassembled WGS sequence"/>
</dbReference>
<keyword evidence="1" id="KW-0472">Membrane</keyword>
<dbReference type="EMBL" id="JAKCXM010002387">
    <property type="protein sequence ID" value="KAJ0390250.1"/>
    <property type="molecule type" value="Genomic_DNA"/>
</dbReference>
<accession>A0AAD5LQ65</accession>
<proteinExistence type="predicted"/>
<sequence length="232" mass="25863">MDPANADNAYLWFGQYAPHASVYAPVFAKVDRVPTEYSASSLFAFDKQSSFWVNALVGNWAARFYRFAHPYVSAAQRQLETGAEQLVADIREQAAEMKRRDGDSAMRQFLTEQSELFARESVASMWQLFEYLVTVFHDGYEMTGFDKGELHAKKLFYPKWWLELVGFFGEGHEPSGEGQPGASMSSGAASSEAYGVSYTVTLLSCLLTGGLGVAAGVVMSRKRAKTEYHRIQ</sequence>